<dbReference type="PANTHER" id="PTHR21004">
    <property type="entry name" value="SERINE PROTEASE-RELATED"/>
    <property type="match status" value="1"/>
</dbReference>
<comment type="similarity">
    <text evidence="1">Belongs to the peptidase S1B family.</text>
</comment>
<proteinExistence type="inferred from homology"/>
<comment type="PTM">
    <text evidence="1">The full-lengh TYSND1 is the active the proteolytic processing of PTS1- and PTS2-proteins and in self-cleavage, and intermolecular self-cleavage of TYSND1 down-regulates its protease activity.</text>
</comment>
<comment type="caution">
    <text evidence="3">The sequence shown here is derived from an EMBL/GenBank/DDBJ whole genome shotgun (WGS) entry which is preliminary data.</text>
</comment>
<feature type="region of interest" description="Disordered" evidence="2">
    <location>
        <begin position="1"/>
        <end position="20"/>
    </location>
</feature>
<dbReference type="AlphaFoldDB" id="A0A8T2NSU3"/>
<dbReference type="GO" id="GO:0016485">
    <property type="term" value="P:protein processing"/>
    <property type="evidence" value="ECO:0007669"/>
    <property type="project" value="InterPro"/>
</dbReference>
<dbReference type="OrthoDB" id="17845at2759"/>
<dbReference type="Proteomes" id="UP000824540">
    <property type="component" value="Unassembled WGS sequence"/>
</dbReference>
<organism evidence="3 4">
    <name type="scientific">Albula glossodonta</name>
    <name type="common">roundjaw bonefish</name>
    <dbReference type="NCBI Taxonomy" id="121402"/>
    <lineage>
        <taxon>Eukaryota</taxon>
        <taxon>Metazoa</taxon>
        <taxon>Chordata</taxon>
        <taxon>Craniata</taxon>
        <taxon>Vertebrata</taxon>
        <taxon>Euteleostomi</taxon>
        <taxon>Actinopterygii</taxon>
        <taxon>Neopterygii</taxon>
        <taxon>Teleostei</taxon>
        <taxon>Albuliformes</taxon>
        <taxon>Albulidae</taxon>
        <taxon>Albula</taxon>
    </lineage>
</organism>
<dbReference type="EMBL" id="JAFBMS010000054">
    <property type="protein sequence ID" value="KAG9339417.1"/>
    <property type="molecule type" value="Genomic_DNA"/>
</dbReference>
<dbReference type="GO" id="GO:0031998">
    <property type="term" value="P:regulation of fatty acid beta-oxidation"/>
    <property type="evidence" value="ECO:0007669"/>
    <property type="project" value="TreeGrafter"/>
</dbReference>
<dbReference type="GO" id="GO:0005777">
    <property type="term" value="C:peroxisome"/>
    <property type="evidence" value="ECO:0007669"/>
    <property type="project" value="UniProtKB-SubCell"/>
</dbReference>
<sequence length="96" mass="10737">MVERQKMQERESGEDIQQGAQAGSELVPLCLVASNTRDAVTGVTYPHLNFSIPVSVLDPLLKRFAQSGDPRTFQELDTSDEGVRKAWRLQVQHSKL</sequence>
<keyword evidence="1" id="KW-0720">Serine protease</keyword>
<keyword evidence="1" id="KW-0576">Peroxisome</keyword>
<dbReference type="EC" id="3.4.21.-" evidence="1"/>
<accession>A0A8T2NSU3</accession>
<evidence type="ECO:0000313" key="4">
    <source>
        <dbReference type="Proteomes" id="UP000824540"/>
    </source>
</evidence>
<keyword evidence="4" id="KW-1185">Reference proteome</keyword>
<gene>
    <name evidence="3" type="ORF">JZ751_023811</name>
</gene>
<feature type="compositionally biased region" description="Basic and acidic residues" evidence="2">
    <location>
        <begin position="1"/>
        <end position="13"/>
    </location>
</feature>
<name>A0A8T2NSU3_9TELE</name>
<dbReference type="InterPro" id="IPR039245">
    <property type="entry name" value="TYSND1/DEG15"/>
</dbReference>
<dbReference type="GO" id="GO:0004252">
    <property type="term" value="F:serine-type endopeptidase activity"/>
    <property type="evidence" value="ECO:0007669"/>
    <property type="project" value="InterPro"/>
</dbReference>
<comment type="subcellular location">
    <subcellularLocation>
        <location evidence="1">Peroxisome</location>
    </subcellularLocation>
</comment>
<evidence type="ECO:0000256" key="2">
    <source>
        <dbReference type="SAM" id="MobiDB-lite"/>
    </source>
</evidence>
<evidence type="ECO:0000256" key="1">
    <source>
        <dbReference type="PIRNR" id="PIRNR037989"/>
    </source>
</evidence>
<protein>
    <recommendedName>
        <fullName evidence="1">Peroxisomal leader peptide-processing protease</fullName>
        <ecNumber evidence="1">3.4.21.-</ecNumber>
    </recommendedName>
</protein>
<dbReference type="PANTHER" id="PTHR21004:SF0">
    <property type="entry name" value="PEROXISOMAL LEADER PEPTIDE-PROCESSING PROTEASE"/>
    <property type="match status" value="1"/>
</dbReference>
<evidence type="ECO:0000313" key="3">
    <source>
        <dbReference type="EMBL" id="KAG9339417.1"/>
    </source>
</evidence>
<keyword evidence="1" id="KW-0378">Hydrolase</keyword>
<keyword evidence="1" id="KW-0645">Protease</keyword>
<reference evidence="3" key="1">
    <citation type="thesis" date="2021" institute="BYU ScholarsArchive" country="Provo, UT, USA">
        <title>Applications of and Algorithms for Genome Assembly and Genomic Analyses with an Emphasis on Marine Teleosts.</title>
        <authorList>
            <person name="Pickett B.D."/>
        </authorList>
    </citation>
    <scope>NUCLEOTIDE SEQUENCE</scope>
    <source>
        <strain evidence="3">HI-2016</strain>
    </source>
</reference>
<comment type="function">
    <text evidence="1">Peroxisomal protease that mediates both the removal of the leader peptide from proteins containing a PTS2 target sequence and processes several PTS1-containing proteins. Catalyzes the processing of PTS1-proteins involved in the peroxisomal beta-oxidation of fatty acids.</text>
</comment>